<evidence type="ECO:0000313" key="2">
    <source>
        <dbReference type="Proteomes" id="UP000199182"/>
    </source>
</evidence>
<proteinExistence type="predicted"/>
<gene>
    <name evidence="1" type="ORF">SAMN05192585_103104</name>
</gene>
<dbReference type="Proteomes" id="UP000199182">
    <property type="component" value="Unassembled WGS sequence"/>
</dbReference>
<organism evidence="1 2">
    <name type="scientific">Acetanaerobacterium elongatum</name>
    <dbReference type="NCBI Taxonomy" id="258515"/>
    <lineage>
        <taxon>Bacteria</taxon>
        <taxon>Bacillati</taxon>
        <taxon>Bacillota</taxon>
        <taxon>Clostridia</taxon>
        <taxon>Eubacteriales</taxon>
        <taxon>Oscillospiraceae</taxon>
        <taxon>Acetanaerobacterium</taxon>
    </lineage>
</organism>
<evidence type="ECO:0000313" key="1">
    <source>
        <dbReference type="EMBL" id="SDM68983.1"/>
    </source>
</evidence>
<keyword evidence="2" id="KW-1185">Reference proteome</keyword>
<protein>
    <submittedName>
        <fullName evidence="1">Uncharacterized protein</fullName>
    </submittedName>
</protein>
<reference evidence="1 2" key="1">
    <citation type="submission" date="2016-10" db="EMBL/GenBank/DDBJ databases">
        <authorList>
            <person name="de Groot N.N."/>
        </authorList>
    </citation>
    <scope>NUCLEOTIDE SEQUENCE [LARGE SCALE GENOMIC DNA]</scope>
    <source>
        <strain evidence="1 2">CGMCC 1.5012</strain>
    </source>
</reference>
<accession>A0A1G9VA67</accession>
<dbReference type="AlphaFoldDB" id="A0A1G9VA67"/>
<dbReference type="EMBL" id="FNID01000003">
    <property type="protein sequence ID" value="SDM68983.1"/>
    <property type="molecule type" value="Genomic_DNA"/>
</dbReference>
<sequence length="78" mass="9216">MNCTLFELGHQYLYESNKVNARIRQLRAQLKTAPLGELRGLEERIDLLYREHSDLRKTGYYLINYYDRGHADVQKLSG</sequence>
<name>A0A1G9VA67_9FIRM</name>
<dbReference type="STRING" id="258515.SAMN05192585_103104"/>
<dbReference type="RefSeq" id="WP_092637871.1">
    <property type="nucleotide sequence ID" value="NZ_FNID01000003.1"/>
</dbReference>